<dbReference type="RefSeq" id="WP_233728224.1">
    <property type="nucleotide sequence ID" value="NZ_JAJVCN010000002.1"/>
</dbReference>
<proteinExistence type="predicted"/>
<dbReference type="GO" id="GO:0016787">
    <property type="term" value="F:hydrolase activity"/>
    <property type="evidence" value="ECO:0007669"/>
    <property type="project" value="UniProtKB-KW"/>
</dbReference>
<dbReference type="InterPro" id="IPR000073">
    <property type="entry name" value="AB_hydrolase_1"/>
</dbReference>
<keyword evidence="3" id="KW-0378">Hydrolase</keyword>
<evidence type="ECO:0000313" key="3">
    <source>
        <dbReference type="EMBL" id="MCE7006792.1"/>
    </source>
</evidence>
<name>A0ABS8ZLY4_9PSEU</name>
<dbReference type="SUPFAM" id="SSF53474">
    <property type="entry name" value="alpha/beta-Hydrolases"/>
    <property type="match status" value="1"/>
</dbReference>
<dbReference type="EMBL" id="JAJVCN010000002">
    <property type="protein sequence ID" value="MCE7006792.1"/>
    <property type="molecule type" value="Genomic_DNA"/>
</dbReference>
<protein>
    <submittedName>
        <fullName evidence="3">Alpha/beta hydrolase</fullName>
    </submittedName>
</protein>
<keyword evidence="1" id="KW-0732">Signal</keyword>
<sequence>MRLIVSVLAGVLASTVAGTGTASAQSALNESAAIDWQPCAQDTSADCATMRLPLDYAKPDGPTFDMAVARRKATDPAKRIGTLLVNLGGPGGSGVDVAVSRKDFFSPEIQDRFDVVGWDPRGVKRTAPVTCSPEILAAEPSLYPASQSDLDAFARYNRSVREDCRARSGAIYDHADTYSIVRDTEEIRRGLGDEKVSIYTGSYGNLISGQYAERYGDKIRALVMDSPMDYTMDTWGFARTEATTSESAFDEWEKWCERSTACALHGKDFRAWWHTLLGKADRGELPGKLTAT</sequence>
<gene>
    <name evidence="3" type="ORF">LWC34_28780</name>
</gene>
<accession>A0ABS8ZLY4</accession>
<evidence type="ECO:0000256" key="1">
    <source>
        <dbReference type="SAM" id="SignalP"/>
    </source>
</evidence>
<feature type="signal peptide" evidence="1">
    <location>
        <begin position="1"/>
        <end position="24"/>
    </location>
</feature>
<dbReference type="Gene3D" id="3.40.50.1820">
    <property type="entry name" value="alpha/beta hydrolase"/>
    <property type="match status" value="1"/>
</dbReference>
<comment type="caution">
    <text evidence="3">The sequence shown here is derived from an EMBL/GenBank/DDBJ whole genome shotgun (WGS) entry which is preliminary data.</text>
</comment>
<dbReference type="Proteomes" id="UP001521150">
    <property type="component" value="Unassembled WGS sequence"/>
</dbReference>
<organism evidence="3 4">
    <name type="scientific">Kibdelosporangium philippinense</name>
    <dbReference type="NCBI Taxonomy" id="211113"/>
    <lineage>
        <taxon>Bacteria</taxon>
        <taxon>Bacillati</taxon>
        <taxon>Actinomycetota</taxon>
        <taxon>Actinomycetes</taxon>
        <taxon>Pseudonocardiales</taxon>
        <taxon>Pseudonocardiaceae</taxon>
        <taxon>Kibdelosporangium</taxon>
    </lineage>
</organism>
<evidence type="ECO:0000313" key="4">
    <source>
        <dbReference type="Proteomes" id="UP001521150"/>
    </source>
</evidence>
<feature type="chain" id="PRO_5046190647" evidence="1">
    <location>
        <begin position="25"/>
        <end position="292"/>
    </location>
</feature>
<dbReference type="Pfam" id="PF00561">
    <property type="entry name" value="Abhydrolase_1"/>
    <property type="match status" value="1"/>
</dbReference>
<reference evidence="3 4" key="1">
    <citation type="submission" date="2021-12" db="EMBL/GenBank/DDBJ databases">
        <title>Genome sequence of Kibdelosporangium philippinense ATCC 49844.</title>
        <authorList>
            <person name="Fedorov E.A."/>
            <person name="Omeragic M."/>
            <person name="Shalygina K.F."/>
            <person name="Maclea K.S."/>
        </authorList>
    </citation>
    <scope>NUCLEOTIDE SEQUENCE [LARGE SCALE GENOMIC DNA]</scope>
    <source>
        <strain evidence="3 4">ATCC 49844</strain>
    </source>
</reference>
<feature type="domain" description="AB hydrolase-1" evidence="2">
    <location>
        <begin position="83"/>
        <end position="235"/>
    </location>
</feature>
<keyword evidence="4" id="KW-1185">Reference proteome</keyword>
<evidence type="ECO:0000259" key="2">
    <source>
        <dbReference type="Pfam" id="PF00561"/>
    </source>
</evidence>
<dbReference type="InterPro" id="IPR029058">
    <property type="entry name" value="AB_hydrolase_fold"/>
</dbReference>